<dbReference type="AlphaFoldDB" id="A0A521CP48"/>
<evidence type="ECO:0000259" key="7">
    <source>
        <dbReference type="Pfam" id="PF05193"/>
    </source>
</evidence>
<feature type="domain" description="Peptidase M16 N-terminal" evidence="6">
    <location>
        <begin position="47"/>
        <end position="168"/>
    </location>
</feature>
<keyword evidence="2 8" id="KW-0645">Protease</keyword>
<name>A0A521CP48_SACCC</name>
<dbReference type="InterPro" id="IPR050626">
    <property type="entry name" value="Peptidase_M16"/>
</dbReference>
<dbReference type="EMBL" id="FXTB01000003">
    <property type="protein sequence ID" value="SMO61206.1"/>
    <property type="molecule type" value="Genomic_DNA"/>
</dbReference>
<protein>
    <submittedName>
        <fullName evidence="8">Zinc protease</fullName>
    </submittedName>
</protein>
<evidence type="ECO:0000259" key="6">
    <source>
        <dbReference type="Pfam" id="PF00675"/>
    </source>
</evidence>
<dbReference type="GO" id="GO:0008237">
    <property type="term" value="F:metallopeptidase activity"/>
    <property type="evidence" value="ECO:0007669"/>
    <property type="project" value="UniProtKB-KW"/>
</dbReference>
<feature type="domain" description="Peptidase M16 C-terminal" evidence="7">
    <location>
        <begin position="686"/>
        <end position="864"/>
    </location>
</feature>
<dbReference type="InterPro" id="IPR011765">
    <property type="entry name" value="Pept_M16_N"/>
</dbReference>
<dbReference type="Proteomes" id="UP000319040">
    <property type="component" value="Unassembled WGS sequence"/>
</dbReference>
<evidence type="ECO:0000313" key="8">
    <source>
        <dbReference type="EMBL" id="SMO61206.1"/>
    </source>
</evidence>
<dbReference type="InterPro" id="IPR011249">
    <property type="entry name" value="Metalloenz_LuxS/M16"/>
</dbReference>
<gene>
    <name evidence="8" type="ORF">SAMN06265379_103362</name>
</gene>
<dbReference type="SUPFAM" id="SSF63411">
    <property type="entry name" value="LuxS/MPP-like metallohydrolase"/>
    <property type="match status" value="4"/>
</dbReference>
<evidence type="ECO:0000256" key="3">
    <source>
        <dbReference type="ARBA" id="ARBA00022801"/>
    </source>
</evidence>
<dbReference type="InterPro" id="IPR007863">
    <property type="entry name" value="Peptidase_M16_C"/>
</dbReference>
<evidence type="ECO:0000313" key="9">
    <source>
        <dbReference type="Proteomes" id="UP000319040"/>
    </source>
</evidence>
<keyword evidence="5" id="KW-0482">Metalloprotease</keyword>
<evidence type="ECO:0000256" key="4">
    <source>
        <dbReference type="ARBA" id="ARBA00022833"/>
    </source>
</evidence>
<comment type="similarity">
    <text evidence="1">Belongs to the peptidase M16 family.</text>
</comment>
<evidence type="ECO:0000256" key="5">
    <source>
        <dbReference type="ARBA" id="ARBA00023049"/>
    </source>
</evidence>
<dbReference type="GO" id="GO:0046872">
    <property type="term" value="F:metal ion binding"/>
    <property type="evidence" value="ECO:0007669"/>
    <property type="project" value="InterPro"/>
</dbReference>
<dbReference type="Gene3D" id="3.30.830.10">
    <property type="entry name" value="Metalloenzyme, LuxS/M16 peptidase-like"/>
    <property type="match status" value="4"/>
</dbReference>
<dbReference type="Pfam" id="PF00675">
    <property type="entry name" value="Peptidase_M16"/>
    <property type="match status" value="1"/>
</dbReference>
<evidence type="ECO:0000256" key="1">
    <source>
        <dbReference type="ARBA" id="ARBA00007261"/>
    </source>
</evidence>
<dbReference type="RefSeq" id="WP_185957503.1">
    <property type="nucleotide sequence ID" value="NZ_FXTB01000003.1"/>
</dbReference>
<keyword evidence="9" id="KW-1185">Reference proteome</keyword>
<accession>A0A521CP48</accession>
<keyword evidence="4" id="KW-0862">Zinc</keyword>
<dbReference type="Pfam" id="PF05193">
    <property type="entry name" value="Peptidase_M16_C"/>
    <property type="match status" value="2"/>
</dbReference>
<dbReference type="PANTHER" id="PTHR43690">
    <property type="entry name" value="NARDILYSIN"/>
    <property type="match status" value="1"/>
</dbReference>
<evidence type="ECO:0000256" key="2">
    <source>
        <dbReference type="ARBA" id="ARBA00022670"/>
    </source>
</evidence>
<feature type="domain" description="Peptidase M16 C-terminal" evidence="7">
    <location>
        <begin position="207"/>
        <end position="388"/>
    </location>
</feature>
<keyword evidence="3" id="KW-0378">Hydrolase</keyword>
<proteinExistence type="inferred from homology"/>
<sequence length="935" mass="106696">MNKYITALLVAALLLPGVWLKAQNSTSIPLNPEVKHGKLSNGMTYYIMKNQEPKERASIYFVQNVGAILEEDSQNGLAHFLEHMAFNGLEHYPGKSMLKYLEANGVKFGRDINAYTSQDETVYNLSNIPTIREGLLDSALLVLHDWSGGLLLEGDEIEAERGVIREEWRTRRNSGFRLMKQTMPYVYNNSKYAERDVIGSLDIINNFDHQELRDYYDKWYRPDLQAVVVVGDVDTEKVEQKVKTLFSKIPAKENPAERVYYPIEDSEEMGFVVAKDKEAQGVGINWIFRNNPVAEHNEAYMRTGMAQRMFRMMMSNRLSELTRKPDCPALSMGVGHFTLARTKDAAYLSINPKENKEKEAFALMVTELERARRFGFNESELERTKTELLRSYETYYEDREKIKNDTWAKQLGDHFLKASPLPSIEWELEFAKKTIPAITLNEVHALFGDFGNVPNSVITISGPDKDEITYPTKDELMAAVETVLMTKLEPYHDDADDSPLVAQELTEKAVIEEKPVDGTDAMMYKLENGAQVVILPTELSKDEILFSAHSFGGMSLLEEDELATGNLVTNIAAMSGAGTFDATQLKKKLSGKIANVSATLGDVSEGFRGSASPKDFETMLQLLYLKFQEPRFEKDSYETLVGSLKNRLVYIKTDNNRAFSDTISVLRTNYNPRNLLFNEDFVNQLDYDKAVAIYKDRFQDASDFTFIFVGNIELERDMPLIKKYIGNLSASERTETWVNHKIKPAPGASARVIEREMEVPKSTVYYSLYNDVEYNLKTRTYVRVIADLLSKRYLETIREEEGGSYGVSVRPSISKRPYERASIAMSFDTDPEKRERLSEIMKQEIVKLAKNGPILNDLNEIKKNYLKNREEAEDQNSFWLSVIRGSLINDEPVVSTEDYNKMINDISAKEVKKFARKLFKNYDSIEVVMNPAQVE</sequence>
<reference evidence="8 9" key="1">
    <citation type="submission" date="2017-05" db="EMBL/GenBank/DDBJ databases">
        <authorList>
            <person name="Varghese N."/>
            <person name="Submissions S."/>
        </authorList>
    </citation>
    <scope>NUCLEOTIDE SEQUENCE [LARGE SCALE GENOMIC DNA]</scope>
    <source>
        <strain evidence="8 9">DSM 27040</strain>
    </source>
</reference>
<organism evidence="8 9">
    <name type="scientific">Saccharicrinis carchari</name>
    <dbReference type="NCBI Taxonomy" id="1168039"/>
    <lineage>
        <taxon>Bacteria</taxon>
        <taxon>Pseudomonadati</taxon>
        <taxon>Bacteroidota</taxon>
        <taxon>Bacteroidia</taxon>
        <taxon>Marinilabiliales</taxon>
        <taxon>Marinilabiliaceae</taxon>
        <taxon>Saccharicrinis</taxon>
    </lineage>
</organism>
<dbReference type="PANTHER" id="PTHR43690:SF34">
    <property type="entry name" value="ZINC PROTEASE PQQL-LIKE"/>
    <property type="match status" value="1"/>
</dbReference>
<dbReference type="GO" id="GO:0006508">
    <property type="term" value="P:proteolysis"/>
    <property type="evidence" value="ECO:0007669"/>
    <property type="project" value="UniProtKB-KW"/>
</dbReference>